<dbReference type="SMART" id="SM00717">
    <property type="entry name" value="SANT"/>
    <property type="match status" value="1"/>
</dbReference>
<dbReference type="Pfam" id="PF15963">
    <property type="entry name" value="Myb_DNA-bind_7"/>
    <property type="match status" value="1"/>
</dbReference>
<feature type="region of interest" description="Disordered" evidence="3">
    <location>
        <begin position="760"/>
        <end position="783"/>
    </location>
</feature>
<dbReference type="InterPro" id="IPR001005">
    <property type="entry name" value="SANT/Myb"/>
</dbReference>
<dbReference type="PANTHER" id="PTHR22929">
    <property type="entry name" value="RNA POLYMERASE III TRANSCRIPTION INITIATION FACTOR B"/>
    <property type="match status" value="1"/>
</dbReference>
<sequence>MSLRFLKAKPKLTFSKDKVRSTTKNEEPKIDLSKAQSPDLESKQSEDSTTTSKVQIESTQKNSISIEEKTLHNNCNEEQNNIATENTKEVSNIHDKNISNLHVSEEVNKVSDPIIDHGSKTTNGNVEGQSDNNCTDMKSSVTASNKTSVNNKFRFLKAKPKIGLNLQTKIRTSQPQSENYEVKHKIDVKIETKEPSHDTKEIKLANKEENKVSLQENKEKHVKEFDLENKNHVTKQDTTLNSERIICHNQEPIDTTSMEEIKQDSKLASQPVASTSVPNVSCNNLALEQKKLFKDLQKVAKPSSSVQKEPPLNAQANVKLTPAIKNISPEKSQVKELKKDPLSKTKSLSSYIKQLEHEKLLSSQQNTVQSVPNQEPKQSSPDTTESSCKVDSNLKKQKDEHIRKKTIPKTNEQTELDPPISKLKKGKAIPVIKNKAKTSDSKDKHTENKKAIKKKEIDPVATKVHRISNLINDSKQMLKNEEKNGTFSIPKKSSQIMCRATDYKTNNKNRQGEAKDHNIKSIANVNNKSNNLILTEENIKTIPIVYTNLDISTPKNANTRTFEEKNVFLLLEEHLYAKPDQNIYSSPEMSNKPERSIATEKIRNLRHDEKMNWKHLNPSEVIGLNSFQKALLLEDINKIEDDQMSENSECESRLVIDVNACTFNRPDDPEEAPINEISYSFNDTELKQFSGLSLVTKIIKEEVGNPFDDVGHDYFSRSDYGAKSSDGYCASNVDYQEEVIYNDNIVEIVEPYDYQDTVENNLNEGMESPNEIKDSPGKNKRPRQQKHVMFNLDEQNNQRSEIKKDKTNSINKIPKKRRKIKEEEVFDLSELKDGGKKVMEVVKTEASVVDNDALKHEIKVKQDEDDSYIKDNDEEWNDSDLEIDIDEREFIINGRKNHGGKKKASERIFLKRQSETMKKIKSQVSWKENLTVSDLIFYNPKTNPMSNPPDTAVTKSNNEVILDANNEKPVNDDLSEDEEAVDNPEPVPRLKISADGKLIIDPQSLIIEETGLKKSKERLKQSEALVESKYTIKKFDNLYSKRKIKRQTHEWTPEDTIMFYRAVNTIGTDFSMMATLFENRTRADIKRKFKREERKNPSLLSRAMRNYNNFDIEELKCELDADKRRIEKIKEEEKERKDMLKKEKSSGRRRSNKTSVCGKLIQDEPRCYSKKKVPEYVEPHYKMFKIMQAQIKPSNITQVAPVCS</sequence>
<dbReference type="CTD" id="55814"/>
<dbReference type="GO" id="GO:0070898">
    <property type="term" value="P:RNA polymerase III preinitiation complex assembly"/>
    <property type="evidence" value="ECO:0007669"/>
    <property type="project" value="TreeGrafter"/>
</dbReference>
<evidence type="ECO:0000259" key="4">
    <source>
        <dbReference type="SMART" id="SM00717"/>
    </source>
</evidence>
<feature type="coiled-coil region" evidence="2">
    <location>
        <begin position="197"/>
        <end position="224"/>
    </location>
</feature>
<feature type="region of interest" description="Disordered" evidence="3">
    <location>
        <begin position="1"/>
        <end position="71"/>
    </location>
</feature>
<reference evidence="6" key="1">
    <citation type="submission" date="2025-08" db="UniProtKB">
        <authorList>
            <consortium name="RefSeq"/>
        </authorList>
    </citation>
    <scope>IDENTIFICATION</scope>
</reference>
<gene>
    <name evidence="6" type="primary">LOC103506386</name>
</gene>
<evidence type="ECO:0000313" key="6">
    <source>
        <dbReference type="RefSeq" id="XP_026677253.1"/>
    </source>
</evidence>
<evidence type="ECO:0000313" key="5">
    <source>
        <dbReference type="Proteomes" id="UP000079169"/>
    </source>
</evidence>
<feature type="region of interest" description="Disordered" evidence="3">
    <location>
        <begin position="361"/>
        <end position="427"/>
    </location>
</feature>
<dbReference type="Proteomes" id="UP000079169">
    <property type="component" value="Unplaced"/>
</dbReference>
<dbReference type="GO" id="GO:0000126">
    <property type="term" value="C:transcription factor TFIIIB complex"/>
    <property type="evidence" value="ECO:0007669"/>
    <property type="project" value="TreeGrafter"/>
</dbReference>
<feature type="region of interest" description="Disordered" evidence="3">
    <location>
        <begin position="301"/>
        <end position="324"/>
    </location>
</feature>
<feature type="compositionally biased region" description="Basic and acidic residues" evidence="3">
    <location>
        <begin position="392"/>
        <end position="402"/>
    </location>
</feature>
<dbReference type="GO" id="GO:0001156">
    <property type="term" value="F:TFIIIC-class transcription factor complex binding"/>
    <property type="evidence" value="ECO:0007669"/>
    <property type="project" value="TreeGrafter"/>
</dbReference>
<dbReference type="RefSeq" id="XP_026677253.1">
    <property type="nucleotide sequence ID" value="XM_026821452.1"/>
</dbReference>
<feature type="region of interest" description="Disordered" evidence="3">
    <location>
        <begin position="968"/>
        <end position="988"/>
    </location>
</feature>
<dbReference type="SUPFAM" id="SSF46689">
    <property type="entry name" value="Homeodomain-like"/>
    <property type="match status" value="1"/>
</dbReference>
<dbReference type="GO" id="GO:0005634">
    <property type="term" value="C:nucleus"/>
    <property type="evidence" value="ECO:0007669"/>
    <property type="project" value="UniProtKB-SubCell"/>
</dbReference>
<accession>A0A3Q0IRK1</accession>
<feature type="region of interest" description="Disordered" evidence="3">
    <location>
        <begin position="116"/>
        <end position="143"/>
    </location>
</feature>
<dbReference type="InterPro" id="IPR039467">
    <property type="entry name" value="TFIIIB_B''_Myb"/>
</dbReference>
<feature type="compositionally biased region" description="Polar residues" evidence="3">
    <location>
        <begin position="361"/>
        <end position="390"/>
    </location>
</feature>
<dbReference type="KEGG" id="dci:103506386"/>
<feature type="compositionally biased region" description="Polar residues" evidence="3">
    <location>
        <begin position="47"/>
        <end position="65"/>
    </location>
</feature>
<feature type="compositionally biased region" description="Acidic residues" evidence="3">
    <location>
        <begin position="973"/>
        <end position="982"/>
    </location>
</feature>
<dbReference type="PaxDb" id="121845-A0A3Q0IRK1"/>
<protein>
    <submittedName>
        <fullName evidence="6">Intracellular protein transport protein USO1</fullName>
    </submittedName>
</protein>
<proteinExistence type="predicted"/>
<name>A0A3Q0IRK1_DIACI</name>
<dbReference type="GeneID" id="103506386"/>
<dbReference type="STRING" id="121845.A0A3Q0IRK1"/>
<keyword evidence="5" id="KW-1185">Reference proteome</keyword>
<feature type="compositionally biased region" description="Basic and acidic residues" evidence="3">
    <location>
        <begin position="1133"/>
        <end position="1146"/>
    </location>
</feature>
<dbReference type="CDD" id="cd00167">
    <property type="entry name" value="SANT"/>
    <property type="match status" value="1"/>
</dbReference>
<dbReference type="InterPro" id="IPR009057">
    <property type="entry name" value="Homeodomain-like_sf"/>
</dbReference>
<dbReference type="AlphaFoldDB" id="A0A3Q0IRK1"/>
<organism evidence="5 6">
    <name type="scientific">Diaphorina citri</name>
    <name type="common">Asian citrus psyllid</name>
    <dbReference type="NCBI Taxonomy" id="121845"/>
    <lineage>
        <taxon>Eukaryota</taxon>
        <taxon>Metazoa</taxon>
        <taxon>Ecdysozoa</taxon>
        <taxon>Arthropoda</taxon>
        <taxon>Hexapoda</taxon>
        <taxon>Insecta</taxon>
        <taxon>Pterygota</taxon>
        <taxon>Neoptera</taxon>
        <taxon>Paraneoptera</taxon>
        <taxon>Hemiptera</taxon>
        <taxon>Sternorrhyncha</taxon>
        <taxon>Psylloidea</taxon>
        <taxon>Psyllidae</taxon>
        <taxon>Diaphorininae</taxon>
        <taxon>Diaphorina</taxon>
    </lineage>
</organism>
<feature type="compositionally biased region" description="Basic and acidic residues" evidence="3">
    <location>
        <begin position="14"/>
        <end position="32"/>
    </location>
</feature>
<dbReference type="PANTHER" id="PTHR22929:SF0">
    <property type="entry name" value="TRANSCRIPTION FACTOR TFIIIB COMPONENT B'' HOMOLOG"/>
    <property type="match status" value="1"/>
</dbReference>
<feature type="compositionally biased region" description="Basic residues" evidence="3">
    <location>
        <begin position="1"/>
        <end position="10"/>
    </location>
</feature>
<evidence type="ECO:0000256" key="1">
    <source>
        <dbReference type="ARBA" id="ARBA00004123"/>
    </source>
</evidence>
<comment type="subcellular location">
    <subcellularLocation>
        <location evidence="1">Nucleus</location>
    </subcellularLocation>
</comment>
<feature type="region of interest" description="Disordered" evidence="3">
    <location>
        <begin position="1133"/>
        <end position="1156"/>
    </location>
</feature>
<dbReference type="Gene3D" id="1.20.58.1880">
    <property type="match status" value="1"/>
</dbReference>
<evidence type="ECO:0000256" key="2">
    <source>
        <dbReference type="SAM" id="Coils"/>
    </source>
</evidence>
<evidence type="ECO:0000256" key="3">
    <source>
        <dbReference type="SAM" id="MobiDB-lite"/>
    </source>
</evidence>
<feature type="domain" description="Myb-like" evidence="4">
    <location>
        <begin position="1047"/>
        <end position="1095"/>
    </location>
</feature>
<keyword evidence="2" id="KW-0175">Coiled coil</keyword>
<feature type="compositionally biased region" description="Polar residues" evidence="3">
    <location>
        <begin position="120"/>
        <end position="143"/>
    </location>
</feature>